<dbReference type="InterPro" id="IPR005135">
    <property type="entry name" value="Endo/exonuclease/phosphatase"/>
</dbReference>
<feature type="domain" description="Endonuclease/exonuclease/phosphatase" evidence="3">
    <location>
        <begin position="40"/>
        <end position="148"/>
    </location>
</feature>
<reference evidence="4" key="1">
    <citation type="journal article" date="2020" name="Cell">
        <title>Large-Scale Comparative Analyses of Tick Genomes Elucidate Their Genetic Diversity and Vector Capacities.</title>
        <authorList>
            <consortium name="Tick Genome and Microbiome Consortium (TIGMIC)"/>
            <person name="Jia N."/>
            <person name="Wang J."/>
            <person name="Shi W."/>
            <person name="Du L."/>
            <person name="Sun Y."/>
            <person name="Zhan W."/>
            <person name="Jiang J.F."/>
            <person name="Wang Q."/>
            <person name="Zhang B."/>
            <person name="Ji P."/>
            <person name="Bell-Sakyi L."/>
            <person name="Cui X.M."/>
            <person name="Yuan T.T."/>
            <person name="Jiang B.G."/>
            <person name="Yang W.F."/>
            <person name="Lam T.T."/>
            <person name="Chang Q.C."/>
            <person name="Ding S.J."/>
            <person name="Wang X.J."/>
            <person name="Zhu J.G."/>
            <person name="Ruan X.D."/>
            <person name="Zhao L."/>
            <person name="Wei J.T."/>
            <person name="Ye R.Z."/>
            <person name="Que T.C."/>
            <person name="Du C.H."/>
            <person name="Zhou Y.H."/>
            <person name="Cheng J.X."/>
            <person name="Dai P.F."/>
            <person name="Guo W.B."/>
            <person name="Han X.H."/>
            <person name="Huang E.J."/>
            <person name="Li L.F."/>
            <person name="Wei W."/>
            <person name="Gao Y.C."/>
            <person name="Liu J.Z."/>
            <person name="Shao H.Z."/>
            <person name="Wang X."/>
            <person name="Wang C.C."/>
            <person name="Yang T.C."/>
            <person name="Huo Q.B."/>
            <person name="Li W."/>
            <person name="Chen H.Y."/>
            <person name="Chen S.E."/>
            <person name="Zhou L.G."/>
            <person name="Ni X.B."/>
            <person name="Tian J.H."/>
            <person name="Sheng Y."/>
            <person name="Liu T."/>
            <person name="Pan Y.S."/>
            <person name="Xia L.Y."/>
            <person name="Li J."/>
            <person name="Zhao F."/>
            <person name="Cao W.C."/>
        </authorList>
    </citation>
    <scope>NUCLEOTIDE SEQUENCE</scope>
    <source>
        <strain evidence="4">Rsan-2018</strain>
    </source>
</reference>
<feature type="transmembrane region" description="Helical" evidence="2">
    <location>
        <begin position="12"/>
        <end position="31"/>
    </location>
</feature>
<dbReference type="Proteomes" id="UP000821837">
    <property type="component" value="Chromosome 1"/>
</dbReference>
<dbReference type="EMBL" id="JABSTV010001245">
    <property type="protein sequence ID" value="KAH7982003.1"/>
    <property type="molecule type" value="Genomic_DNA"/>
</dbReference>
<keyword evidence="2" id="KW-1133">Transmembrane helix</keyword>
<keyword evidence="5" id="KW-1185">Reference proteome</keyword>
<evidence type="ECO:0000313" key="4">
    <source>
        <dbReference type="EMBL" id="KAH7982003.1"/>
    </source>
</evidence>
<gene>
    <name evidence="4" type="ORF">HPB52_002585</name>
</gene>
<keyword evidence="2" id="KW-0812">Transmembrane</keyword>
<feature type="region of interest" description="Disordered" evidence="1">
    <location>
        <begin position="215"/>
        <end position="241"/>
    </location>
</feature>
<protein>
    <recommendedName>
        <fullName evidence="3">Endonuclease/exonuclease/phosphatase domain-containing protein</fullName>
    </recommendedName>
</protein>
<evidence type="ECO:0000313" key="5">
    <source>
        <dbReference type="Proteomes" id="UP000821837"/>
    </source>
</evidence>
<dbReference type="Gene3D" id="3.60.10.10">
    <property type="entry name" value="Endonuclease/exonuclease/phosphatase"/>
    <property type="match status" value="1"/>
</dbReference>
<dbReference type="VEuPathDB" id="VectorBase:RSAN_044438"/>
<evidence type="ECO:0000259" key="3">
    <source>
        <dbReference type="Pfam" id="PF14529"/>
    </source>
</evidence>
<proteinExistence type="predicted"/>
<reference evidence="4" key="2">
    <citation type="submission" date="2021-09" db="EMBL/GenBank/DDBJ databases">
        <authorList>
            <person name="Jia N."/>
            <person name="Wang J."/>
            <person name="Shi W."/>
            <person name="Du L."/>
            <person name="Sun Y."/>
            <person name="Zhan W."/>
            <person name="Jiang J."/>
            <person name="Wang Q."/>
            <person name="Zhang B."/>
            <person name="Ji P."/>
            <person name="Sakyi L.B."/>
            <person name="Cui X."/>
            <person name="Yuan T."/>
            <person name="Jiang B."/>
            <person name="Yang W."/>
            <person name="Lam T.T.-Y."/>
            <person name="Chang Q."/>
            <person name="Ding S."/>
            <person name="Wang X."/>
            <person name="Zhu J."/>
            <person name="Ruan X."/>
            <person name="Zhao L."/>
            <person name="Wei J."/>
            <person name="Que T."/>
            <person name="Du C."/>
            <person name="Cheng J."/>
            <person name="Dai P."/>
            <person name="Han X."/>
            <person name="Huang E."/>
            <person name="Gao Y."/>
            <person name="Liu J."/>
            <person name="Shao H."/>
            <person name="Ye R."/>
            <person name="Li L."/>
            <person name="Wei W."/>
            <person name="Wang X."/>
            <person name="Wang C."/>
            <person name="Huo Q."/>
            <person name="Li W."/>
            <person name="Guo W."/>
            <person name="Chen H."/>
            <person name="Chen S."/>
            <person name="Zhou L."/>
            <person name="Zhou L."/>
            <person name="Ni X."/>
            <person name="Tian J."/>
            <person name="Zhou Y."/>
            <person name="Sheng Y."/>
            <person name="Liu T."/>
            <person name="Pan Y."/>
            <person name="Xia L."/>
            <person name="Li J."/>
            <person name="Zhao F."/>
            <person name="Cao W."/>
        </authorList>
    </citation>
    <scope>NUCLEOTIDE SEQUENCE</scope>
    <source>
        <strain evidence="4">Rsan-2018</strain>
        <tissue evidence="4">Larvae</tissue>
    </source>
</reference>
<feature type="compositionally biased region" description="Basic and acidic residues" evidence="1">
    <location>
        <begin position="215"/>
        <end position="232"/>
    </location>
</feature>
<name>A0A9D4QGD5_RHISA</name>
<dbReference type="InterPro" id="IPR036691">
    <property type="entry name" value="Endo/exonu/phosph_ase_sf"/>
</dbReference>
<sequence>MPMKGPCDEHIWVSGIILGESILFGVVYLTVASGPHDGNDKVLQRIVEDVKRWGADREVLLMGDFNGHIPATDRFLDYNGQLLRCAEQLSLEIVNLRTDCEGCFTWCARSSRSTIDYALVTAKLTARIAQVHIDEDGQFSLGSDHNRIRMSFSKGGFRTGCRSPPPRRGMYFPSKSVERVAEDFESCPQRRESHSYSEFVRALDAVMHTLMVQERQRRDTDHRTHGGTEKWKNAAKHREHRRTVKGLDTELEGAPMQRRRPWEENHWPHATSTGTVESPCV</sequence>
<comment type="caution">
    <text evidence="4">The sequence shown here is derived from an EMBL/GenBank/DDBJ whole genome shotgun (WGS) entry which is preliminary data.</text>
</comment>
<organism evidence="4 5">
    <name type="scientific">Rhipicephalus sanguineus</name>
    <name type="common">Brown dog tick</name>
    <name type="synonym">Ixodes sanguineus</name>
    <dbReference type="NCBI Taxonomy" id="34632"/>
    <lineage>
        <taxon>Eukaryota</taxon>
        <taxon>Metazoa</taxon>
        <taxon>Ecdysozoa</taxon>
        <taxon>Arthropoda</taxon>
        <taxon>Chelicerata</taxon>
        <taxon>Arachnida</taxon>
        <taxon>Acari</taxon>
        <taxon>Parasitiformes</taxon>
        <taxon>Ixodida</taxon>
        <taxon>Ixodoidea</taxon>
        <taxon>Ixodidae</taxon>
        <taxon>Rhipicephalinae</taxon>
        <taxon>Rhipicephalus</taxon>
        <taxon>Rhipicephalus</taxon>
    </lineage>
</organism>
<accession>A0A9D4QGD5</accession>
<keyword evidence="2" id="KW-0472">Membrane</keyword>
<dbReference type="GO" id="GO:0003824">
    <property type="term" value="F:catalytic activity"/>
    <property type="evidence" value="ECO:0007669"/>
    <property type="project" value="InterPro"/>
</dbReference>
<evidence type="ECO:0000256" key="1">
    <source>
        <dbReference type="SAM" id="MobiDB-lite"/>
    </source>
</evidence>
<dbReference type="AlphaFoldDB" id="A0A9D4QGD5"/>
<dbReference type="Pfam" id="PF14529">
    <property type="entry name" value="Exo_endo_phos_2"/>
    <property type="match status" value="1"/>
</dbReference>
<evidence type="ECO:0000256" key="2">
    <source>
        <dbReference type="SAM" id="Phobius"/>
    </source>
</evidence>
<dbReference type="SUPFAM" id="SSF56219">
    <property type="entry name" value="DNase I-like"/>
    <property type="match status" value="1"/>
</dbReference>